<dbReference type="Gene3D" id="3.40.50.720">
    <property type="entry name" value="NAD(P)-binding Rossmann-like Domain"/>
    <property type="match status" value="1"/>
</dbReference>
<keyword evidence="17 18" id="KW-0132">Cell division</keyword>
<evidence type="ECO:0000256" key="17">
    <source>
        <dbReference type="HAMAP-Rule" id="MF_00639"/>
    </source>
</evidence>
<name>A0A9D1EPR8_9FIRM</name>
<feature type="domain" description="Mur ligase central" evidence="20">
    <location>
        <begin position="128"/>
        <end position="305"/>
    </location>
</feature>
<evidence type="ECO:0000256" key="4">
    <source>
        <dbReference type="ARBA" id="ARBA00010416"/>
    </source>
</evidence>
<dbReference type="SUPFAM" id="SSF53623">
    <property type="entry name" value="MurD-like peptide ligases, catalytic domain"/>
    <property type="match status" value="1"/>
</dbReference>
<comment type="subcellular location">
    <subcellularLocation>
        <location evidence="2 17 18">Cytoplasm</location>
    </subcellularLocation>
</comment>
<comment type="pathway">
    <text evidence="3 17 18">Cell wall biogenesis; peptidoglycan biosynthesis.</text>
</comment>
<keyword evidence="9 17" id="KW-0547">Nucleotide-binding</keyword>
<dbReference type="PANTHER" id="PTHR43692">
    <property type="entry name" value="UDP-N-ACETYLMURAMOYLALANINE--D-GLUTAMATE LIGASE"/>
    <property type="match status" value="1"/>
</dbReference>
<dbReference type="EC" id="6.3.2.9" evidence="5 17"/>
<proteinExistence type="inferred from homology"/>
<dbReference type="PANTHER" id="PTHR43692:SF1">
    <property type="entry name" value="UDP-N-ACETYLMURAMOYLALANINE--D-GLUTAMATE LIGASE"/>
    <property type="match status" value="1"/>
</dbReference>
<dbReference type="AlphaFoldDB" id="A0A9D1EPR8"/>
<reference evidence="21" key="2">
    <citation type="journal article" date="2021" name="PeerJ">
        <title>Extensive microbial diversity within the chicken gut microbiome revealed by metagenomics and culture.</title>
        <authorList>
            <person name="Gilroy R."/>
            <person name="Ravi A."/>
            <person name="Getino M."/>
            <person name="Pursley I."/>
            <person name="Horton D.L."/>
            <person name="Alikhan N.F."/>
            <person name="Baker D."/>
            <person name="Gharbi K."/>
            <person name="Hall N."/>
            <person name="Watson M."/>
            <person name="Adriaenssens E.M."/>
            <person name="Foster-Nyarko E."/>
            <person name="Jarju S."/>
            <person name="Secka A."/>
            <person name="Antonio M."/>
            <person name="Oren A."/>
            <person name="Chaudhuri R.R."/>
            <person name="La Ragione R."/>
            <person name="Hildebrand F."/>
            <person name="Pallen M.J."/>
        </authorList>
    </citation>
    <scope>NUCLEOTIDE SEQUENCE</scope>
    <source>
        <strain evidence="21">CHK157-1446</strain>
    </source>
</reference>
<dbReference type="Pfam" id="PF08245">
    <property type="entry name" value="Mur_ligase_M"/>
    <property type="match status" value="1"/>
</dbReference>
<evidence type="ECO:0000256" key="15">
    <source>
        <dbReference type="ARBA" id="ARBA00032324"/>
    </source>
</evidence>
<comment type="caution">
    <text evidence="21">The sequence shown here is derived from an EMBL/GenBank/DDBJ whole genome shotgun (WGS) entry which is preliminary data.</text>
</comment>
<evidence type="ECO:0000259" key="20">
    <source>
        <dbReference type="Pfam" id="PF08245"/>
    </source>
</evidence>
<feature type="binding site" evidence="17">
    <location>
        <begin position="130"/>
        <end position="136"/>
    </location>
    <ligand>
        <name>ATP</name>
        <dbReference type="ChEBI" id="CHEBI:30616"/>
    </ligand>
</feature>
<comment type="function">
    <text evidence="1 17 18">Cell wall formation. Catalyzes the addition of glutamate to the nucleotide precursor UDP-N-acetylmuramoyl-L-alanine (UMA).</text>
</comment>
<keyword evidence="11 17" id="KW-0133">Cell shape</keyword>
<dbReference type="GO" id="GO:0005524">
    <property type="term" value="F:ATP binding"/>
    <property type="evidence" value="ECO:0007669"/>
    <property type="project" value="UniProtKB-UniRule"/>
</dbReference>
<evidence type="ECO:0000256" key="11">
    <source>
        <dbReference type="ARBA" id="ARBA00022960"/>
    </source>
</evidence>
<evidence type="ECO:0000313" key="22">
    <source>
        <dbReference type="Proteomes" id="UP000823982"/>
    </source>
</evidence>
<dbReference type="InterPro" id="IPR036615">
    <property type="entry name" value="Mur_ligase_C_dom_sf"/>
</dbReference>
<dbReference type="Gene3D" id="3.40.1190.10">
    <property type="entry name" value="Mur-like, catalytic domain"/>
    <property type="match status" value="1"/>
</dbReference>
<evidence type="ECO:0000256" key="13">
    <source>
        <dbReference type="ARBA" id="ARBA00023316"/>
    </source>
</evidence>
<protein>
    <recommendedName>
        <fullName evidence="6 17">UDP-N-acetylmuramoylalanine--D-glutamate ligase</fullName>
        <ecNumber evidence="5 17">6.3.2.9</ecNumber>
    </recommendedName>
    <alternativeName>
        <fullName evidence="15 17">D-glutamic acid-adding enzyme</fullName>
    </alternativeName>
    <alternativeName>
        <fullName evidence="14 17">UDP-N-acetylmuramoyl-L-alanyl-D-glutamate synthetase</fullName>
    </alternativeName>
</protein>
<dbReference type="GO" id="GO:0051301">
    <property type="term" value="P:cell division"/>
    <property type="evidence" value="ECO:0007669"/>
    <property type="project" value="UniProtKB-KW"/>
</dbReference>
<evidence type="ECO:0000256" key="3">
    <source>
        <dbReference type="ARBA" id="ARBA00004752"/>
    </source>
</evidence>
<accession>A0A9D1EPR8</accession>
<feature type="domain" description="Mur ligase C-terminal" evidence="19">
    <location>
        <begin position="327"/>
        <end position="448"/>
    </location>
</feature>
<evidence type="ECO:0000256" key="6">
    <source>
        <dbReference type="ARBA" id="ARBA00015655"/>
    </source>
</evidence>
<keyword evidence="8 17" id="KW-0436">Ligase</keyword>
<dbReference type="EMBL" id="DVIR01000071">
    <property type="protein sequence ID" value="HIS25265.1"/>
    <property type="molecule type" value="Genomic_DNA"/>
</dbReference>
<dbReference type="GO" id="GO:0008360">
    <property type="term" value="P:regulation of cell shape"/>
    <property type="evidence" value="ECO:0007669"/>
    <property type="project" value="UniProtKB-KW"/>
</dbReference>
<dbReference type="SUPFAM" id="SSF51984">
    <property type="entry name" value="MurCD N-terminal domain"/>
    <property type="match status" value="1"/>
</dbReference>
<dbReference type="GO" id="GO:0005737">
    <property type="term" value="C:cytoplasm"/>
    <property type="evidence" value="ECO:0007669"/>
    <property type="project" value="UniProtKB-SubCell"/>
</dbReference>
<keyword evidence="12 17" id="KW-0573">Peptidoglycan synthesis</keyword>
<dbReference type="InterPro" id="IPR013221">
    <property type="entry name" value="Mur_ligase_cen"/>
</dbReference>
<dbReference type="HAMAP" id="MF_00639">
    <property type="entry name" value="MurD"/>
    <property type="match status" value="1"/>
</dbReference>
<evidence type="ECO:0000259" key="19">
    <source>
        <dbReference type="Pfam" id="PF02875"/>
    </source>
</evidence>
<comment type="similarity">
    <text evidence="4 17">Belongs to the MurCDEF family.</text>
</comment>
<dbReference type="Pfam" id="PF21799">
    <property type="entry name" value="MurD-like_N"/>
    <property type="match status" value="1"/>
</dbReference>
<evidence type="ECO:0000256" key="16">
    <source>
        <dbReference type="ARBA" id="ARBA00047632"/>
    </source>
</evidence>
<dbReference type="NCBIfam" id="TIGR01087">
    <property type="entry name" value="murD"/>
    <property type="match status" value="1"/>
</dbReference>
<comment type="catalytic activity">
    <reaction evidence="16 17 18">
        <text>UDP-N-acetyl-alpha-D-muramoyl-L-alanine + D-glutamate + ATP = UDP-N-acetyl-alpha-D-muramoyl-L-alanyl-D-glutamate + ADP + phosphate + H(+)</text>
        <dbReference type="Rhea" id="RHEA:16429"/>
        <dbReference type="ChEBI" id="CHEBI:15378"/>
        <dbReference type="ChEBI" id="CHEBI:29986"/>
        <dbReference type="ChEBI" id="CHEBI:30616"/>
        <dbReference type="ChEBI" id="CHEBI:43474"/>
        <dbReference type="ChEBI" id="CHEBI:83898"/>
        <dbReference type="ChEBI" id="CHEBI:83900"/>
        <dbReference type="ChEBI" id="CHEBI:456216"/>
        <dbReference type="EC" id="6.3.2.9"/>
    </reaction>
</comment>
<evidence type="ECO:0000256" key="5">
    <source>
        <dbReference type="ARBA" id="ARBA00012212"/>
    </source>
</evidence>
<keyword evidence="17 18" id="KW-0131">Cell cycle</keyword>
<keyword evidence="13 17" id="KW-0961">Cell wall biogenesis/degradation</keyword>
<dbReference type="GO" id="GO:0008764">
    <property type="term" value="F:UDP-N-acetylmuramoylalanine-D-glutamate ligase activity"/>
    <property type="evidence" value="ECO:0007669"/>
    <property type="project" value="UniProtKB-UniRule"/>
</dbReference>
<evidence type="ECO:0000256" key="8">
    <source>
        <dbReference type="ARBA" id="ARBA00022598"/>
    </source>
</evidence>
<dbReference type="SUPFAM" id="SSF53244">
    <property type="entry name" value="MurD-like peptide ligases, peptide-binding domain"/>
    <property type="match status" value="1"/>
</dbReference>
<dbReference type="Gene3D" id="3.90.190.20">
    <property type="entry name" value="Mur ligase, C-terminal domain"/>
    <property type="match status" value="1"/>
</dbReference>
<dbReference type="GO" id="GO:0009252">
    <property type="term" value="P:peptidoglycan biosynthetic process"/>
    <property type="evidence" value="ECO:0007669"/>
    <property type="project" value="UniProtKB-UniRule"/>
</dbReference>
<organism evidence="21 22">
    <name type="scientific">Candidatus Faeciplasma gallinarum</name>
    <dbReference type="NCBI Taxonomy" id="2840799"/>
    <lineage>
        <taxon>Bacteria</taxon>
        <taxon>Bacillati</taxon>
        <taxon>Bacillota</taxon>
        <taxon>Clostridia</taxon>
        <taxon>Eubacteriales</taxon>
        <taxon>Oscillospiraceae</taxon>
        <taxon>Oscillospiraceae incertae sedis</taxon>
        <taxon>Candidatus Faeciplasma</taxon>
    </lineage>
</organism>
<dbReference type="GO" id="GO:0071555">
    <property type="term" value="P:cell wall organization"/>
    <property type="evidence" value="ECO:0007669"/>
    <property type="project" value="UniProtKB-KW"/>
</dbReference>
<evidence type="ECO:0000256" key="18">
    <source>
        <dbReference type="RuleBase" id="RU003664"/>
    </source>
</evidence>
<dbReference type="InterPro" id="IPR004101">
    <property type="entry name" value="Mur_ligase_C"/>
</dbReference>
<evidence type="ECO:0000313" key="21">
    <source>
        <dbReference type="EMBL" id="HIS25265.1"/>
    </source>
</evidence>
<evidence type="ECO:0000256" key="2">
    <source>
        <dbReference type="ARBA" id="ARBA00004496"/>
    </source>
</evidence>
<dbReference type="Proteomes" id="UP000823982">
    <property type="component" value="Unassembled WGS sequence"/>
</dbReference>
<keyword evidence="7 17" id="KW-0963">Cytoplasm</keyword>
<dbReference type="InterPro" id="IPR036565">
    <property type="entry name" value="Mur-like_cat_sf"/>
</dbReference>
<reference evidence="21" key="1">
    <citation type="submission" date="2020-10" db="EMBL/GenBank/DDBJ databases">
        <authorList>
            <person name="Gilroy R."/>
        </authorList>
    </citation>
    <scope>NUCLEOTIDE SEQUENCE</scope>
    <source>
        <strain evidence="21">CHK157-1446</strain>
    </source>
</reference>
<dbReference type="InterPro" id="IPR005762">
    <property type="entry name" value="MurD"/>
</dbReference>
<dbReference type="Pfam" id="PF02875">
    <property type="entry name" value="Mur_ligase_C"/>
    <property type="match status" value="1"/>
</dbReference>
<evidence type="ECO:0000256" key="9">
    <source>
        <dbReference type="ARBA" id="ARBA00022741"/>
    </source>
</evidence>
<evidence type="ECO:0000256" key="14">
    <source>
        <dbReference type="ARBA" id="ARBA00030398"/>
    </source>
</evidence>
<sequence length="471" mass="52288">MANYSNITKVQRFFYNLHASKVAFIGAGVSHAELIRLFLQKGIDVTVLDKKDKEHFDSELYDDLASRGAKFILGDNYLDSLDDFDVVYRTPGMYYNNPKLVKARDNGVIVTSEMESFFELCPCKIYAVTGSDGKTTTTTLIANMLKTEGYTVWLGGNIGKALLPRIESISESDVAVVELSSFQLMSMRESPDVAVITNIAPNHLDVHGTMDEYIAAKCNILDHQNAFSRSVLNKDNKETMNLAKRVRGKLITFSRLGPVEHGAYLDSDRVICYNDGRKIVKVMNASDIKIPGEHNVENYLAAISAVWNDVSVKSMCKVAKTFSGVEHRIEFVRELNGVRYYNDSIASNPTRVIAGLKSFGKGKKIVLIAGGYDKKIPFDPLAVPVNKYVKVLILIGDTADKIEKAVTSSYDYSPRTLKIFHADTMEQAVQIAKNNASRGDVVTLSPACASFDMYPNFEARGRDYKAIVNSL</sequence>
<keyword evidence="10 17" id="KW-0067">ATP-binding</keyword>
<evidence type="ECO:0000256" key="7">
    <source>
        <dbReference type="ARBA" id="ARBA00022490"/>
    </source>
</evidence>
<evidence type="ECO:0000256" key="1">
    <source>
        <dbReference type="ARBA" id="ARBA00002734"/>
    </source>
</evidence>
<gene>
    <name evidence="17" type="primary">murD</name>
    <name evidence="21" type="ORF">IAD01_07705</name>
</gene>
<evidence type="ECO:0000256" key="10">
    <source>
        <dbReference type="ARBA" id="ARBA00022840"/>
    </source>
</evidence>
<evidence type="ECO:0000256" key="12">
    <source>
        <dbReference type="ARBA" id="ARBA00022984"/>
    </source>
</evidence>